<sequence>MVRALSAATAVTTALTLAACSDDSGSGDSSDSAAADHSTVSVSHAYGTTDVPTHPEHALSFSRTWTDAFAELGEPVATQIVNDQFADGVPWTPEGTTITEETVPVTVSSADLVTTLGLEAVADKKPDVIFAGYLPDKDTYDKLAAIAPTVATVGGGMVDDWQTVTTTAGKILDKQDEAADAVADVKDTMAGVAKKYPAVKGASFAYAAYRAKSFTVITSPQDASNAFFTDLGMVSAADRIKGTESGRGRAVSAENLDMLDVDFLPLWVAAEKPDDLPGWSALRPVRRGTAPELDTVTSTALGAPSVLSIPWVIDQLDPAFAAL</sequence>
<dbReference type="InterPro" id="IPR051313">
    <property type="entry name" value="Bact_iron-sidero_bind"/>
</dbReference>
<keyword evidence="3" id="KW-0813">Transport</keyword>
<evidence type="ECO:0000256" key="3">
    <source>
        <dbReference type="ARBA" id="ARBA00022448"/>
    </source>
</evidence>
<comment type="caution">
    <text evidence="6">The sequence shown here is derived from an EMBL/GenBank/DDBJ whole genome shotgun (WGS) entry which is preliminary data.</text>
</comment>
<gene>
    <name evidence="6" type="ORF">DIW82_03415</name>
</gene>
<dbReference type="GO" id="GO:1901678">
    <property type="term" value="P:iron coordination entity transport"/>
    <property type="evidence" value="ECO:0007669"/>
    <property type="project" value="UniProtKB-ARBA"/>
</dbReference>
<dbReference type="AlphaFoldDB" id="A0A3D4SX40"/>
<protein>
    <submittedName>
        <fullName evidence="6">Iron-siderophore-binding protein</fullName>
    </submittedName>
</protein>
<dbReference type="PROSITE" id="PS51257">
    <property type="entry name" value="PROKAR_LIPOPROTEIN"/>
    <property type="match status" value="1"/>
</dbReference>
<dbReference type="Gene3D" id="3.40.50.1980">
    <property type="entry name" value="Nitrogenase molybdenum iron protein domain"/>
    <property type="match status" value="2"/>
</dbReference>
<dbReference type="SUPFAM" id="SSF53807">
    <property type="entry name" value="Helical backbone' metal receptor"/>
    <property type="match status" value="1"/>
</dbReference>
<comment type="subcellular location">
    <subcellularLocation>
        <location evidence="1">Cell envelope</location>
    </subcellularLocation>
</comment>
<evidence type="ECO:0000256" key="1">
    <source>
        <dbReference type="ARBA" id="ARBA00004196"/>
    </source>
</evidence>
<organism evidence="6 7">
    <name type="scientific">Corynebacterium nuruki</name>
    <dbReference type="NCBI Taxonomy" id="1032851"/>
    <lineage>
        <taxon>Bacteria</taxon>
        <taxon>Bacillati</taxon>
        <taxon>Actinomycetota</taxon>
        <taxon>Actinomycetes</taxon>
        <taxon>Mycobacteriales</taxon>
        <taxon>Corynebacteriaceae</taxon>
        <taxon>Corynebacterium</taxon>
    </lineage>
</organism>
<dbReference type="Proteomes" id="UP000261739">
    <property type="component" value="Unassembled WGS sequence"/>
</dbReference>
<evidence type="ECO:0000256" key="2">
    <source>
        <dbReference type="ARBA" id="ARBA00008814"/>
    </source>
</evidence>
<evidence type="ECO:0000313" key="7">
    <source>
        <dbReference type="Proteomes" id="UP000261739"/>
    </source>
</evidence>
<accession>A0A3D4SX40</accession>
<name>A0A3D4SX40_9CORY</name>
<proteinExistence type="inferred from homology"/>
<dbReference type="InterPro" id="IPR002491">
    <property type="entry name" value="ABC_transptr_periplasmic_BD"/>
</dbReference>
<dbReference type="PANTHER" id="PTHR30532">
    <property type="entry name" value="IRON III DICITRATE-BINDING PERIPLASMIC PROTEIN"/>
    <property type="match status" value="1"/>
</dbReference>
<comment type="similarity">
    <text evidence="2">Belongs to the bacterial solute-binding protein 8 family.</text>
</comment>
<keyword evidence="4" id="KW-0732">Signal</keyword>
<feature type="domain" description="Fe/B12 periplasmic-binding" evidence="5">
    <location>
        <begin position="57"/>
        <end position="323"/>
    </location>
</feature>
<evidence type="ECO:0000256" key="4">
    <source>
        <dbReference type="ARBA" id="ARBA00022729"/>
    </source>
</evidence>
<evidence type="ECO:0000313" key="6">
    <source>
        <dbReference type="EMBL" id="HCT13854.1"/>
    </source>
</evidence>
<dbReference type="GO" id="GO:0030288">
    <property type="term" value="C:outer membrane-bounded periplasmic space"/>
    <property type="evidence" value="ECO:0007669"/>
    <property type="project" value="TreeGrafter"/>
</dbReference>
<evidence type="ECO:0000259" key="5">
    <source>
        <dbReference type="PROSITE" id="PS50983"/>
    </source>
</evidence>
<reference evidence="6 7" key="1">
    <citation type="journal article" date="2018" name="Nat. Biotechnol.">
        <title>A standardized bacterial taxonomy based on genome phylogeny substantially revises the tree of life.</title>
        <authorList>
            <person name="Parks D.H."/>
            <person name="Chuvochina M."/>
            <person name="Waite D.W."/>
            <person name="Rinke C."/>
            <person name="Skarshewski A."/>
            <person name="Chaumeil P.A."/>
            <person name="Hugenholtz P."/>
        </authorList>
    </citation>
    <scope>NUCLEOTIDE SEQUENCE [LARGE SCALE GENOMIC DNA]</scope>
    <source>
        <strain evidence="6">UBA11247</strain>
    </source>
</reference>
<dbReference type="PANTHER" id="PTHR30532:SF24">
    <property type="entry name" value="FERRIC ENTEROBACTIN-BINDING PERIPLASMIC PROTEIN FEPB"/>
    <property type="match status" value="1"/>
</dbReference>
<dbReference type="Pfam" id="PF01497">
    <property type="entry name" value="Peripla_BP_2"/>
    <property type="match status" value="1"/>
</dbReference>
<dbReference type="PROSITE" id="PS50983">
    <property type="entry name" value="FE_B12_PBP"/>
    <property type="match status" value="1"/>
</dbReference>
<dbReference type="EMBL" id="DQID01000098">
    <property type="protein sequence ID" value="HCT13854.1"/>
    <property type="molecule type" value="Genomic_DNA"/>
</dbReference>